<protein>
    <submittedName>
        <fullName evidence="5">NAD-P-binding protein</fullName>
    </submittedName>
</protein>
<dbReference type="PRINTS" id="PR00081">
    <property type="entry name" value="GDHRDH"/>
</dbReference>
<evidence type="ECO:0000256" key="2">
    <source>
        <dbReference type="ARBA" id="ARBA00022857"/>
    </source>
</evidence>
<name>A0A8H6SU90_9AGAR</name>
<keyword evidence="2" id="KW-0521">NADP</keyword>
<evidence type="ECO:0000256" key="1">
    <source>
        <dbReference type="ARBA" id="ARBA00006484"/>
    </source>
</evidence>
<dbReference type="PANTHER" id="PTHR43976">
    <property type="entry name" value="SHORT CHAIN DEHYDROGENASE"/>
    <property type="match status" value="1"/>
</dbReference>
<keyword evidence="6" id="KW-1185">Reference proteome</keyword>
<dbReference type="InterPro" id="IPR020904">
    <property type="entry name" value="Sc_DH/Rdtase_CS"/>
</dbReference>
<dbReference type="InterPro" id="IPR051911">
    <property type="entry name" value="SDR_oxidoreductase"/>
</dbReference>
<dbReference type="AlphaFoldDB" id="A0A8H6SU90"/>
<dbReference type="GO" id="GO:0016491">
    <property type="term" value="F:oxidoreductase activity"/>
    <property type="evidence" value="ECO:0007669"/>
    <property type="project" value="UniProtKB-KW"/>
</dbReference>
<dbReference type="RefSeq" id="XP_037221294.1">
    <property type="nucleotide sequence ID" value="XM_037361002.1"/>
</dbReference>
<evidence type="ECO:0000313" key="5">
    <source>
        <dbReference type="EMBL" id="KAF7306275.1"/>
    </source>
</evidence>
<comment type="similarity">
    <text evidence="1 4">Belongs to the short-chain dehydrogenases/reductases (SDR) family.</text>
</comment>
<dbReference type="PRINTS" id="PR00080">
    <property type="entry name" value="SDRFAMILY"/>
</dbReference>
<comment type="caution">
    <text evidence="5">The sequence shown here is derived from an EMBL/GenBank/DDBJ whole genome shotgun (WGS) entry which is preliminary data.</text>
</comment>
<dbReference type="Proteomes" id="UP000636479">
    <property type="component" value="Unassembled WGS sequence"/>
</dbReference>
<evidence type="ECO:0000256" key="3">
    <source>
        <dbReference type="ARBA" id="ARBA00023002"/>
    </source>
</evidence>
<dbReference type="Gene3D" id="3.40.50.720">
    <property type="entry name" value="NAD(P)-binding Rossmann-like Domain"/>
    <property type="match status" value="1"/>
</dbReference>
<dbReference type="PANTHER" id="PTHR43976:SF16">
    <property type="entry name" value="SHORT-CHAIN DEHYDROGENASE_REDUCTASE FAMILY PROTEIN"/>
    <property type="match status" value="1"/>
</dbReference>
<dbReference type="PROSITE" id="PS00061">
    <property type="entry name" value="ADH_SHORT"/>
    <property type="match status" value="1"/>
</dbReference>
<dbReference type="Pfam" id="PF00106">
    <property type="entry name" value="adh_short"/>
    <property type="match status" value="1"/>
</dbReference>
<organism evidence="5 6">
    <name type="scientific">Mycena indigotica</name>
    <dbReference type="NCBI Taxonomy" id="2126181"/>
    <lineage>
        <taxon>Eukaryota</taxon>
        <taxon>Fungi</taxon>
        <taxon>Dikarya</taxon>
        <taxon>Basidiomycota</taxon>
        <taxon>Agaricomycotina</taxon>
        <taxon>Agaricomycetes</taxon>
        <taxon>Agaricomycetidae</taxon>
        <taxon>Agaricales</taxon>
        <taxon>Marasmiineae</taxon>
        <taxon>Mycenaceae</taxon>
        <taxon>Mycena</taxon>
    </lineage>
</organism>
<dbReference type="SUPFAM" id="SSF51735">
    <property type="entry name" value="NAD(P)-binding Rossmann-fold domains"/>
    <property type="match status" value="1"/>
</dbReference>
<evidence type="ECO:0000256" key="4">
    <source>
        <dbReference type="RuleBase" id="RU000363"/>
    </source>
</evidence>
<dbReference type="InterPro" id="IPR036291">
    <property type="entry name" value="NAD(P)-bd_dom_sf"/>
</dbReference>
<dbReference type="EMBL" id="JACAZF010000004">
    <property type="protein sequence ID" value="KAF7306275.1"/>
    <property type="molecule type" value="Genomic_DNA"/>
</dbReference>
<gene>
    <name evidence="5" type="ORF">MIND_00418400</name>
</gene>
<keyword evidence="3" id="KW-0560">Oxidoreductase</keyword>
<dbReference type="OrthoDB" id="1274115at2759"/>
<dbReference type="GeneID" id="59343518"/>
<sequence length="325" mass="34726">MSGAMVQRDWGDLETLTGFVASDGCDLLASGSRFQVTGASSGLGHSLVEVVLQRNDKVIAACRNPSALAFPTATSANFIAVICDVTSQQDILHAFAAGITKFGQVDVVFNGAGLAMSGELEAVPEDAAKALFDVNVWGALNVSKEAMRVFRDVNPVKGGRLLNVSSGIGIVGMPVCGIYAASKHALEGLTESLAMELDPSWNIKVCLSFLQNQKVPTSVGISIIAPGAFKTGIHTARTITFPAPTAYSKPELPSRWVRNWFDDESAIRGDPIAASEAFYRFTLLESPPMRWAVGKDAIAGARKKIELVKKETDAYESWSDMLELP</sequence>
<dbReference type="InterPro" id="IPR002347">
    <property type="entry name" value="SDR_fam"/>
</dbReference>
<reference evidence="5" key="1">
    <citation type="submission" date="2020-05" db="EMBL/GenBank/DDBJ databases">
        <title>Mycena genomes resolve the evolution of fungal bioluminescence.</title>
        <authorList>
            <person name="Tsai I.J."/>
        </authorList>
    </citation>
    <scope>NUCLEOTIDE SEQUENCE</scope>
    <source>
        <strain evidence="5">171206Taipei</strain>
    </source>
</reference>
<proteinExistence type="inferred from homology"/>
<evidence type="ECO:0000313" key="6">
    <source>
        <dbReference type="Proteomes" id="UP000636479"/>
    </source>
</evidence>
<accession>A0A8H6SU90</accession>